<evidence type="ECO:0000259" key="3">
    <source>
        <dbReference type="Pfam" id="PF00772"/>
    </source>
</evidence>
<dbReference type="Pfam" id="PF00772">
    <property type="entry name" value="DnaB"/>
    <property type="match status" value="1"/>
</dbReference>
<dbReference type="GO" id="GO:0006260">
    <property type="term" value="P:DNA replication"/>
    <property type="evidence" value="ECO:0007669"/>
    <property type="project" value="UniProtKB-KW"/>
</dbReference>
<name>A0A6G4WZ06_9ACTN</name>
<comment type="caution">
    <text evidence="4">The sequence shown here is derived from an EMBL/GenBank/DDBJ whole genome shotgun (WGS) entry which is preliminary data.</text>
</comment>
<dbReference type="GO" id="GO:0005829">
    <property type="term" value="C:cytosol"/>
    <property type="evidence" value="ECO:0007669"/>
    <property type="project" value="TreeGrafter"/>
</dbReference>
<dbReference type="InterPro" id="IPR027417">
    <property type="entry name" value="P-loop_NTPase"/>
</dbReference>
<dbReference type="GO" id="GO:0005524">
    <property type="term" value="F:ATP binding"/>
    <property type="evidence" value="ECO:0007669"/>
    <property type="project" value="InterPro"/>
</dbReference>
<evidence type="ECO:0000313" key="5">
    <source>
        <dbReference type="Proteomes" id="UP000477722"/>
    </source>
</evidence>
<dbReference type="GO" id="GO:0003678">
    <property type="term" value="F:DNA helicase activity"/>
    <property type="evidence" value="ECO:0007669"/>
    <property type="project" value="InterPro"/>
</dbReference>
<dbReference type="SUPFAM" id="SSF48024">
    <property type="entry name" value="N-terminal domain of DnaB helicase"/>
    <property type="match status" value="1"/>
</dbReference>
<dbReference type="GO" id="GO:0003677">
    <property type="term" value="F:DNA binding"/>
    <property type="evidence" value="ECO:0007669"/>
    <property type="project" value="UniProtKB-KW"/>
</dbReference>
<gene>
    <name evidence="4" type="ORF">G5C65_19640</name>
</gene>
<keyword evidence="2" id="KW-0238">DNA-binding</keyword>
<dbReference type="PANTHER" id="PTHR30153:SF2">
    <property type="entry name" value="REPLICATIVE DNA HELICASE"/>
    <property type="match status" value="1"/>
</dbReference>
<keyword evidence="5" id="KW-1185">Reference proteome</keyword>
<keyword evidence="1" id="KW-0235">DNA replication</keyword>
<dbReference type="SUPFAM" id="SSF52540">
    <property type="entry name" value="P-loop containing nucleoside triphosphate hydrolases"/>
    <property type="match status" value="1"/>
</dbReference>
<dbReference type="InterPro" id="IPR007693">
    <property type="entry name" value="DNA_helicase_DnaB-like_N"/>
</dbReference>
<dbReference type="AlphaFoldDB" id="A0A6G4WZ06"/>
<evidence type="ECO:0000256" key="2">
    <source>
        <dbReference type="ARBA" id="ARBA00023125"/>
    </source>
</evidence>
<dbReference type="PANTHER" id="PTHR30153">
    <property type="entry name" value="REPLICATIVE DNA HELICASE DNAB"/>
    <property type="match status" value="1"/>
</dbReference>
<sequence length="247" mass="26653">MPDAMTQAPHNTEAEQAVLGACMYHPEAVDAVRTIVDAADFYRPAHETVWRALLSLRGDGAPTDPIALGEYLTRTEDLNRIGGAAYLHRLAEAPATASGAEYYAELVRHKAALRRCRATGLRLIQRAGEPDADPDEIRGAAETDLREERERALASGAGRLSRHLTDGWDFITKAADTHPVWGTREQTAWSSGESLMLVGPPGVGKTTLAHQVVLARIGLKDSVLDMPVAPGKRVLYLAMDGLSTHGS</sequence>
<dbReference type="Gene3D" id="1.10.860.10">
    <property type="entry name" value="DNAb Helicase, Chain A"/>
    <property type="match status" value="1"/>
</dbReference>
<feature type="domain" description="DNA helicase DnaB-like N-terminal" evidence="3">
    <location>
        <begin position="8"/>
        <end position="108"/>
    </location>
</feature>
<dbReference type="Proteomes" id="UP000477722">
    <property type="component" value="Unassembled WGS sequence"/>
</dbReference>
<organism evidence="4 5">
    <name type="scientific">Streptomyces boncukensis</name>
    <dbReference type="NCBI Taxonomy" id="2711219"/>
    <lineage>
        <taxon>Bacteria</taxon>
        <taxon>Bacillati</taxon>
        <taxon>Actinomycetota</taxon>
        <taxon>Actinomycetes</taxon>
        <taxon>Kitasatosporales</taxon>
        <taxon>Streptomycetaceae</taxon>
        <taxon>Streptomyces</taxon>
    </lineage>
</organism>
<protein>
    <recommendedName>
        <fullName evidence="3">DNA helicase DnaB-like N-terminal domain-containing protein</fullName>
    </recommendedName>
</protein>
<proteinExistence type="predicted"/>
<evidence type="ECO:0000256" key="1">
    <source>
        <dbReference type="ARBA" id="ARBA00022705"/>
    </source>
</evidence>
<dbReference type="InterPro" id="IPR036185">
    <property type="entry name" value="DNA_heli_DnaB-like_N_sf"/>
</dbReference>
<dbReference type="Gene3D" id="3.40.50.300">
    <property type="entry name" value="P-loop containing nucleotide triphosphate hydrolases"/>
    <property type="match status" value="1"/>
</dbReference>
<accession>A0A6G4WZ06</accession>
<dbReference type="InterPro" id="IPR016136">
    <property type="entry name" value="DNA_helicase_N/primase_C"/>
</dbReference>
<reference evidence="4 5" key="1">
    <citation type="submission" date="2020-02" db="EMBL/GenBank/DDBJ databases">
        <title>Whole-genome analyses of novel actinobacteria.</title>
        <authorList>
            <person name="Sahin N."/>
            <person name="Tatar D."/>
        </authorList>
    </citation>
    <scope>NUCLEOTIDE SEQUENCE [LARGE SCALE GENOMIC DNA]</scope>
    <source>
        <strain evidence="4 5">SB3404</strain>
    </source>
</reference>
<dbReference type="RefSeq" id="WP_165300191.1">
    <property type="nucleotide sequence ID" value="NZ_JAAKZZ010000205.1"/>
</dbReference>
<evidence type="ECO:0000313" key="4">
    <source>
        <dbReference type="EMBL" id="NGO70526.1"/>
    </source>
</evidence>
<dbReference type="EMBL" id="JAAKZZ010000205">
    <property type="protein sequence ID" value="NGO70526.1"/>
    <property type="molecule type" value="Genomic_DNA"/>
</dbReference>